<feature type="chain" id="PRO_5019613618" description="Phospholipase B-like" evidence="7">
    <location>
        <begin position="20"/>
        <end position="101"/>
    </location>
</feature>
<dbReference type="GO" id="GO:0005576">
    <property type="term" value="C:extracellular region"/>
    <property type="evidence" value="ECO:0007669"/>
    <property type="project" value="TreeGrafter"/>
</dbReference>
<evidence type="ECO:0000256" key="6">
    <source>
        <dbReference type="ARBA" id="ARBA00023180"/>
    </source>
</evidence>
<evidence type="ECO:0000256" key="1">
    <source>
        <dbReference type="ARBA" id="ARBA00007835"/>
    </source>
</evidence>
<accession>A0A498MQE0</accession>
<dbReference type="EC" id="3.1.1.-" evidence="7"/>
<evidence type="ECO:0000313" key="9">
    <source>
        <dbReference type="Proteomes" id="UP000290572"/>
    </source>
</evidence>
<keyword evidence="4 7" id="KW-0442">Lipid degradation</keyword>
<keyword evidence="9" id="KW-1185">Reference proteome</keyword>
<keyword evidence="6" id="KW-0325">Glycoprotein</keyword>
<evidence type="ECO:0000256" key="7">
    <source>
        <dbReference type="RuleBase" id="RU364138"/>
    </source>
</evidence>
<keyword evidence="5 7" id="KW-0443">Lipid metabolism</keyword>
<evidence type="ECO:0000256" key="2">
    <source>
        <dbReference type="ARBA" id="ARBA00022729"/>
    </source>
</evidence>
<comment type="function">
    <text evidence="7">Putative phospholipase.</text>
</comment>
<feature type="signal peptide" evidence="7">
    <location>
        <begin position="1"/>
        <end position="19"/>
    </location>
</feature>
<name>A0A498MQE0_LABRO</name>
<dbReference type="InterPro" id="IPR043040">
    <property type="entry name" value="PLipase_B-like_dom1"/>
</dbReference>
<evidence type="ECO:0000256" key="3">
    <source>
        <dbReference type="ARBA" id="ARBA00022801"/>
    </source>
</evidence>
<comment type="caution">
    <text evidence="8">The sequence shown here is derived from an EMBL/GenBank/DDBJ whole genome shotgun (WGS) entry which is preliminary data.</text>
</comment>
<comment type="similarity">
    <text evidence="1 7">Belongs to the phospholipase B-like family.</text>
</comment>
<dbReference type="PANTHER" id="PTHR12370">
    <property type="entry name" value="PHOSPHOLIPASE B-RELATED"/>
    <property type="match status" value="1"/>
</dbReference>
<evidence type="ECO:0000313" key="8">
    <source>
        <dbReference type="EMBL" id="RXN22033.1"/>
    </source>
</evidence>
<protein>
    <recommendedName>
        <fullName evidence="7">Phospholipase B-like</fullName>
        <ecNumber evidence="7">3.1.1.-</ecNumber>
    </recommendedName>
</protein>
<reference evidence="8 9" key="1">
    <citation type="submission" date="2018-03" db="EMBL/GenBank/DDBJ databases">
        <title>Draft genome sequence of Rohu Carp (Labeo rohita).</title>
        <authorList>
            <person name="Das P."/>
            <person name="Kushwaha B."/>
            <person name="Joshi C.G."/>
            <person name="Kumar D."/>
            <person name="Nagpure N.S."/>
            <person name="Sahoo L."/>
            <person name="Das S.P."/>
            <person name="Bit A."/>
            <person name="Patnaik S."/>
            <person name="Meher P.K."/>
            <person name="Jayasankar P."/>
            <person name="Koringa P.G."/>
            <person name="Patel N.V."/>
            <person name="Hinsu A.T."/>
            <person name="Kumar R."/>
            <person name="Pandey M."/>
            <person name="Agarwal S."/>
            <person name="Srivastava S."/>
            <person name="Singh M."/>
            <person name="Iquebal M.A."/>
            <person name="Jaiswal S."/>
            <person name="Angadi U.B."/>
            <person name="Kumar N."/>
            <person name="Raza M."/>
            <person name="Shah T.M."/>
            <person name="Rai A."/>
            <person name="Jena J.K."/>
        </authorList>
    </citation>
    <scope>NUCLEOTIDE SEQUENCE [LARGE SCALE GENOMIC DNA]</scope>
    <source>
        <strain evidence="8">DASCIFA01</strain>
        <tissue evidence="8">Testis</tissue>
    </source>
</reference>
<dbReference type="InterPro" id="IPR007000">
    <property type="entry name" value="PLipase_B-like"/>
</dbReference>
<dbReference type="PANTHER" id="PTHR12370:SF3">
    <property type="entry name" value="PHOSPHOLIPASE B-LIKE 2-RELATED"/>
    <property type="match status" value="1"/>
</dbReference>
<dbReference type="Proteomes" id="UP000290572">
    <property type="component" value="Unassembled WGS sequence"/>
</dbReference>
<evidence type="ECO:0000256" key="4">
    <source>
        <dbReference type="ARBA" id="ARBA00022963"/>
    </source>
</evidence>
<dbReference type="STRING" id="84645.A0A498MQE0"/>
<dbReference type="EMBL" id="QBIY01012604">
    <property type="protein sequence ID" value="RXN22033.1"/>
    <property type="molecule type" value="Genomic_DNA"/>
</dbReference>
<proteinExistence type="inferred from homology"/>
<keyword evidence="3 7" id="KW-0378">Hydrolase</keyword>
<keyword evidence="2 7" id="KW-0732">Signal</keyword>
<dbReference type="Pfam" id="PF04916">
    <property type="entry name" value="Phospholip_B"/>
    <property type="match status" value="1"/>
</dbReference>
<evidence type="ECO:0000256" key="5">
    <source>
        <dbReference type="ARBA" id="ARBA00023098"/>
    </source>
</evidence>
<dbReference type="GO" id="GO:0004620">
    <property type="term" value="F:phospholipase activity"/>
    <property type="evidence" value="ECO:0007669"/>
    <property type="project" value="InterPro"/>
</dbReference>
<dbReference type="Gene3D" id="2.10.70.60">
    <property type="entry name" value="Phospholipase B-like, domain 1"/>
    <property type="match status" value="1"/>
</dbReference>
<dbReference type="GO" id="GO:0009395">
    <property type="term" value="P:phospholipid catabolic process"/>
    <property type="evidence" value="ECO:0007669"/>
    <property type="project" value="TreeGrafter"/>
</dbReference>
<gene>
    <name evidence="8" type="ORF">ROHU_023705</name>
</gene>
<organism evidence="8 9">
    <name type="scientific">Labeo rohita</name>
    <name type="common">Indian major carp</name>
    <name type="synonym">Cyprinus rohita</name>
    <dbReference type="NCBI Taxonomy" id="84645"/>
    <lineage>
        <taxon>Eukaryota</taxon>
        <taxon>Metazoa</taxon>
        <taxon>Chordata</taxon>
        <taxon>Craniata</taxon>
        <taxon>Vertebrata</taxon>
        <taxon>Euteleostomi</taxon>
        <taxon>Actinopterygii</taxon>
        <taxon>Neopterygii</taxon>
        <taxon>Teleostei</taxon>
        <taxon>Ostariophysi</taxon>
        <taxon>Cypriniformes</taxon>
        <taxon>Cyprinidae</taxon>
        <taxon>Labeoninae</taxon>
        <taxon>Labeonini</taxon>
        <taxon>Labeo</taxon>
    </lineage>
</organism>
<dbReference type="AlphaFoldDB" id="A0A498MQE0"/>
<sequence>MAFYLSFLCVVCVVNVSWAQIYSALYDEKTSRLFLKEGFQPDSVAVANFTSDINNTGWAYLEVSTSGGYNDTLQAYAAGVVEAVVTSEVSLQTESEQYAPH</sequence>